<dbReference type="OMA" id="KELEWSY"/>
<reference evidence="3 4" key="1">
    <citation type="journal article" date="2012" name="PLoS Pathog.">
        <title>Diverse lifestyles and strategies of plant pathogenesis encoded in the genomes of eighteen Dothideomycetes fungi.</title>
        <authorList>
            <person name="Ohm R.A."/>
            <person name="Feau N."/>
            <person name="Henrissat B."/>
            <person name="Schoch C.L."/>
            <person name="Horwitz B.A."/>
            <person name="Barry K.W."/>
            <person name="Condon B.J."/>
            <person name="Copeland A.C."/>
            <person name="Dhillon B."/>
            <person name="Glaser F."/>
            <person name="Hesse C.N."/>
            <person name="Kosti I."/>
            <person name="LaButti K."/>
            <person name="Lindquist E.A."/>
            <person name="Lucas S."/>
            <person name="Salamov A.A."/>
            <person name="Bradshaw R.E."/>
            <person name="Ciuffetti L."/>
            <person name="Hamelin R.C."/>
            <person name="Kema G.H.J."/>
            <person name="Lawrence C."/>
            <person name="Scott J.A."/>
            <person name="Spatafora J.W."/>
            <person name="Turgeon B.G."/>
            <person name="de Wit P.J.G.M."/>
            <person name="Zhong S."/>
            <person name="Goodwin S.B."/>
            <person name="Grigoriev I.V."/>
        </authorList>
    </citation>
    <scope>NUCLEOTIDE SEQUENCE [LARGE SCALE GENOMIC DNA]</scope>
    <source>
        <strain evidence="3 4">SO2202</strain>
    </source>
</reference>
<proteinExistence type="predicted"/>
<feature type="region of interest" description="Disordered" evidence="1">
    <location>
        <begin position="129"/>
        <end position="205"/>
    </location>
</feature>
<dbReference type="HOGENOM" id="CLU_097983_0_0_1"/>
<dbReference type="EMBL" id="KB456262">
    <property type="protein sequence ID" value="EMF14663.1"/>
    <property type="molecule type" value="Genomic_DNA"/>
</dbReference>
<sequence>MGIILSTTRYAPFSLVTGIIGLISFVFTLTTWLRVLWGNFTTAGQATHEVHAYLTNLRTELLEERASIRVMRKQCRKYQRRLEKRYDGGDTLMDIGLDDVSLKTMADTIKRLIKQFQELERPFLAEGSEGIGGYQRHERRSRRRRNESVSPYYEHSAYAAPPPPSPPNPRGSRARSRGDSRRRRRRKGQRDEGDDEDDDEDEDDDADTFWAQRTQYKQFGIVCRYNWVQKKSQCQELFSTLSRVQIRRIARQVGGLSLLAYESGPRLERSEAMLTRIEHRLGNIVGVRRVE</sequence>
<keyword evidence="2" id="KW-1133">Transmembrane helix</keyword>
<keyword evidence="2" id="KW-0812">Transmembrane</keyword>
<keyword evidence="2" id="KW-0472">Membrane</keyword>
<dbReference type="OrthoDB" id="4148767at2759"/>
<dbReference type="eggNOG" id="ENOG502SY4G">
    <property type="taxonomic scope" value="Eukaryota"/>
</dbReference>
<dbReference type="GeneID" id="27899622"/>
<accession>M3CLJ3</accession>
<dbReference type="Proteomes" id="UP000016931">
    <property type="component" value="Unassembled WGS sequence"/>
</dbReference>
<gene>
    <name evidence="3" type="ORF">SEPMUDRAFT_132278</name>
</gene>
<dbReference type="AlphaFoldDB" id="M3CLJ3"/>
<name>M3CLJ3_SPHMS</name>
<feature type="compositionally biased region" description="Acidic residues" evidence="1">
    <location>
        <begin position="192"/>
        <end position="205"/>
    </location>
</feature>
<evidence type="ECO:0000313" key="4">
    <source>
        <dbReference type="Proteomes" id="UP000016931"/>
    </source>
</evidence>
<dbReference type="RefSeq" id="XP_016762784.1">
    <property type="nucleotide sequence ID" value="XM_016902485.1"/>
</dbReference>
<organism evidence="3 4">
    <name type="scientific">Sphaerulina musiva (strain SO2202)</name>
    <name type="common">Poplar stem canker fungus</name>
    <name type="synonym">Septoria musiva</name>
    <dbReference type="NCBI Taxonomy" id="692275"/>
    <lineage>
        <taxon>Eukaryota</taxon>
        <taxon>Fungi</taxon>
        <taxon>Dikarya</taxon>
        <taxon>Ascomycota</taxon>
        <taxon>Pezizomycotina</taxon>
        <taxon>Dothideomycetes</taxon>
        <taxon>Dothideomycetidae</taxon>
        <taxon>Mycosphaerellales</taxon>
        <taxon>Mycosphaerellaceae</taxon>
        <taxon>Sphaerulina</taxon>
    </lineage>
</organism>
<keyword evidence="4" id="KW-1185">Reference proteome</keyword>
<feature type="transmembrane region" description="Helical" evidence="2">
    <location>
        <begin position="12"/>
        <end position="33"/>
    </location>
</feature>
<evidence type="ECO:0000313" key="3">
    <source>
        <dbReference type="EMBL" id="EMF14663.1"/>
    </source>
</evidence>
<evidence type="ECO:0000256" key="1">
    <source>
        <dbReference type="SAM" id="MobiDB-lite"/>
    </source>
</evidence>
<feature type="compositionally biased region" description="Basic residues" evidence="1">
    <location>
        <begin position="172"/>
        <end position="188"/>
    </location>
</feature>
<feature type="compositionally biased region" description="Pro residues" evidence="1">
    <location>
        <begin position="160"/>
        <end position="169"/>
    </location>
</feature>
<evidence type="ECO:0000256" key="2">
    <source>
        <dbReference type="SAM" id="Phobius"/>
    </source>
</evidence>
<protein>
    <submittedName>
        <fullName evidence="3">Uncharacterized protein</fullName>
    </submittedName>
</protein>